<keyword evidence="7 9" id="KW-0472">Membrane</keyword>
<evidence type="ECO:0000313" key="12">
    <source>
        <dbReference type="Proteomes" id="UP000295122"/>
    </source>
</evidence>
<comment type="subcellular location">
    <subcellularLocation>
        <location evidence="1">Cell membrane</location>
        <topology evidence="1">Multi-pass membrane protein</topology>
    </subcellularLocation>
</comment>
<dbReference type="InterPro" id="IPR001173">
    <property type="entry name" value="Glyco_trans_2-like"/>
</dbReference>
<evidence type="ECO:0000256" key="2">
    <source>
        <dbReference type="ARBA" id="ARBA00022475"/>
    </source>
</evidence>
<organism evidence="11 12">
    <name type="scientific">Enterovirga rhinocerotis</name>
    <dbReference type="NCBI Taxonomy" id="1339210"/>
    <lineage>
        <taxon>Bacteria</taxon>
        <taxon>Pseudomonadati</taxon>
        <taxon>Pseudomonadota</taxon>
        <taxon>Alphaproteobacteria</taxon>
        <taxon>Hyphomicrobiales</taxon>
        <taxon>Methylobacteriaceae</taxon>
        <taxon>Enterovirga</taxon>
    </lineage>
</organism>
<evidence type="ECO:0000256" key="1">
    <source>
        <dbReference type="ARBA" id="ARBA00004651"/>
    </source>
</evidence>
<keyword evidence="4 11" id="KW-0808">Transferase</keyword>
<evidence type="ECO:0000259" key="10">
    <source>
        <dbReference type="Pfam" id="PF00535"/>
    </source>
</evidence>
<feature type="transmembrane region" description="Helical" evidence="9">
    <location>
        <begin position="269"/>
        <end position="294"/>
    </location>
</feature>
<evidence type="ECO:0000256" key="9">
    <source>
        <dbReference type="SAM" id="Phobius"/>
    </source>
</evidence>
<proteinExistence type="inferred from homology"/>
<comment type="similarity">
    <text evidence="8">Belongs to the glycosyltransferase 2 family. GtrB subfamily.</text>
</comment>
<dbReference type="EMBL" id="SNZR01000011">
    <property type="protein sequence ID" value="TDR94794.1"/>
    <property type="molecule type" value="Genomic_DNA"/>
</dbReference>
<evidence type="ECO:0000256" key="3">
    <source>
        <dbReference type="ARBA" id="ARBA00022676"/>
    </source>
</evidence>
<dbReference type="Pfam" id="PF00535">
    <property type="entry name" value="Glycos_transf_2"/>
    <property type="match status" value="1"/>
</dbReference>
<dbReference type="Proteomes" id="UP000295122">
    <property type="component" value="Unassembled WGS sequence"/>
</dbReference>
<keyword evidence="2" id="KW-1003">Cell membrane</keyword>
<protein>
    <submittedName>
        <fullName evidence="11">Dolichol-phosphate mannosyltransferase</fullName>
    </submittedName>
</protein>
<dbReference type="PANTHER" id="PTHR48090">
    <property type="entry name" value="UNDECAPRENYL-PHOSPHATE 4-DEOXY-4-FORMAMIDO-L-ARABINOSE TRANSFERASE-RELATED"/>
    <property type="match status" value="1"/>
</dbReference>
<dbReference type="InterPro" id="IPR050256">
    <property type="entry name" value="Glycosyltransferase_2"/>
</dbReference>
<dbReference type="SUPFAM" id="SSF53448">
    <property type="entry name" value="Nucleotide-diphospho-sugar transferases"/>
    <property type="match status" value="1"/>
</dbReference>
<dbReference type="AlphaFoldDB" id="A0A4R7C852"/>
<feature type="domain" description="Glycosyltransferase 2-like" evidence="10">
    <location>
        <begin position="12"/>
        <end position="173"/>
    </location>
</feature>
<reference evidence="11 12" key="1">
    <citation type="submission" date="2019-03" db="EMBL/GenBank/DDBJ databases">
        <title>Genomic Encyclopedia of Type Strains, Phase IV (KMG-IV): sequencing the most valuable type-strain genomes for metagenomic binning, comparative biology and taxonomic classification.</title>
        <authorList>
            <person name="Goeker M."/>
        </authorList>
    </citation>
    <scope>NUCLEOTIDE SEQUENCE [LARGE SCALE GENOMIC DNA]</scope>
    <source>
        <strain evidence="11 12">DSM 25903</strain>
    </source>
</reference>
<evidence type="ECO:0000256" key="6">
    <source>
        <dbReference type="ARBA" id="ARBA00022989"/>
    </source>
</evidence>
<evidence type="ECO:0000313" key="11">
    <source>
        <dbReference type="EMBL" id="TDR94794.1"/>
    </source>
</evidence>
<evidence type="ECO:0000256" key="4">
    <source>
        <dbReference type="ARBA" id="ARBA00022679"/>
    </source>
</evidence>
<dbReference type="Gene3D" id="3.90.550.10">
    <property type="entry name" value="Spore Coat Polysaccharide Biosynthesis Protein SpsA, Chain A"/>
    <property type="match status" value="1"/>
</dbReference>
<evidence type="ECO:0000256" key="8">
    <source>
        <dbReference type="ARBA" id="ARBA00038152"/>
    </source>
</evidence>
<gene>
    <name evidence="11" type="ORF">EV668_2083</name>
</gene>
<accession>A0A4R7C852</accession>
<dbReference type="GO" id="GO:0005886">
    <property type="term" value="C:plasma membrane"/>
    <property type="evidence" value="ECO:0007669"/>
    <property type="project" value="UniProtKB-SubCell"/>
</dbReference>
<name>A0A4R7C852_9HYPH</name>
<feature type="transmembrane region" description="Helical" evidence="9">
    <location>
        <begin position="236"/>
        <end position="257"/>
    </location>
</feature>
<dbReference type="InterPro" id="IPR029044">
    <property type="entry name" value="Nucleotide-diphossugar_trans"/>
</dbReference>
<evidence type="ECO:0000256" key="7">
    <source>
        <dbReference type="ARBA" id="ARBA00023136"/>
    </source>
</evidence>
<dbReference type="FunFam" id="3.90.550.10:FF:000079">
    <property type="entry name" value="Probable glycosyl transferase"/>
    <property type="match status" value="1"/>
</dbReference>
<dbReference type="GO" id="GO:0016757">
    <property type="term" value="F:glycosyltransferase activity"/>
    <property type="evidence" value="ECO:0007669"/>
    <property type="project" value="UniProtKB-KW"/>
</dbReference>
<sequence length="343" mass="37814">MPIADPERPVYSLVVPIFNEEAVLPILLHRLDTLLPKLDGPAEVIIVDDGSRDAGSIVAAARARDDSRFRYLALSRNFGHQVAITAGMDVARGDAVIVMDADLQDPPEIVLRLAETWRQGHEIVYAQRLSRQGETRFKRLTARLFYGLLRRLTAVDIPENVGDFRLVDRKAIDAFKAMPERDRFVRGMFGWMGFRQAAVPYHREPRAAGETHYPLGKMIRLAFDGIVSFSDVPLRLALWLGTGVSAAALLFGGWVVWEAMHQAGFVAGWASTVVLLSLLSGVNLLMTGIVGLYVGRIHAEVKNRPLYVVGRAVGFERDEAASTDGESARYVGPRTSGPALRIA</sequence>
<dbReference type="PANTHER" id="PTHR48090:SF1">
    <property type="entry name" value="PROPHAGE BACTOPRENOL GLUCOSYL TRANSFERASE HOMOLOG"/>
    <property type="match status" value="1"/>
</dbReference>
<keyword evidence="6 9" id="KW-1133">Transmembrane helix</keyword>
<evidence type="ECO:0000256" key="5">
    <source>
        <dbReference type="ARBA" id="ARBA00022692"/>
    </source>
</evidence>
<dbReference type="CDD" id="cd04187">
    <property type="entry name" value="DPM1_like_bac"/>
    <property type="match status" value="1"/>
</dbReference>
<dbReference type="OrthoDB" id="9807795at2"/>
<dbReference type="RefSeq" id="WP_133769652.1">
    <property type="nucleotide sequence ID" value="NZ_SNZR01000011.1"/>
</dbReference>
<keyword evidence="3 11" id="KW-0328">Glycosyltransferase</keyword>
<keyword evidence="5 9" id="KW-0812">Transmembrane</keyword>
<keyword evidence="12" id="KW-1185">Reference proteome</keyword>
<comment type="caution">
    <text evidence="11">The sequence shown here is derived from an EMBL/GenBank/DDBJ whole genome shotgun (WGS) entry which is preliminary data.</text>
</comment>